<dbReference type="EMBL" id="CP036553">
    <property type="protein sequence ID" value="QCQ37701.1"/>
    <property type="molecule type" value="Genomic_DNA"/>
</dbReference>
<dbReference type="InterPro" id="IPR032558">
    <property type="entry name" value="DUF4934"/>
</dbReference>
<evidence type="ECO:0000259" key="1">
    <source>
        <dbReference type="Pfam" id="PF16288"/>
    </source>
</evidence>
<evidence type="ECO:0000313" key="7">
    <source>
        <dbReference type="Proteomes" id="UP000501467"/>
    </source>
</evidence>
<evidence type="ECO:0000313" key="2">
    <source>
        <dbReference type="EMBL" id="KFX74810.1"/>
    </source>
</evidence>
<evidence type="ECO:0000313" key="3">
    <source>
        <dbReference type="EMBL" id="MCZ2654712.1"/>
    </source>
</evidence>
<reference evidence="5 7" key="4">
    <citation type="submission" date="2020-05" db="EMBL/GenBank/DDBJ databases">
        <title>FDA dAtabase for Regulatory Grade micrObial Sequences (FDA-ARGOS): Supporting development and validation of Infectious Disease Dx tests.</title>
        <authorList>
            <person name="Bojja K."/>
            <person name="Kessler A."/>
            <person name="Tallon L."/>
            <person name="Sadzewicz L."/>
            <person name="Zhao X."/>
            <person name="Vavikolanu K."/>
            <person name="Mehta A."/>
            <person name="Aluvathingal J."/>
            <person name="Nadendla S."/>
            <person name="Myers T."/>
            <person name="Yan Y."/>
            <person name="Sichtig H."/>
        </authorList>
    </citation>
    <scope>NUCLEOTIDE SEQUENCE [LARGE SCALE GENOMIC DNA]</scope>
    <source>
        <strain evidence="5 7">FDAARGOS_763</strain>
    </source>
</reference>
<accession>A0A0I9S9U4</accession>
<dbReference type="EMBL" id="JAPUAC010000007">
    <property type="protein sequence ID" value="MCZ2654712.1"/>
    <property type="molecule type" value="Genomic_DNA"/>
</dbReference>
<dbReference type="AlphaFoldDB" id="A0A0I9S9U4"/>
<dbReference type="EMBL" id="JMZZ02000107">
    <property type="protein sequence ID" value="KFX74810.1"/>
    <property type="molecule type" value="Genomic_DNA"/>
</dbReference>
<feature type="domain" description="DUF4934" evidence="1">
    <location>
        <begin position="44"/>
        <end position="145"/>
    </location>
</feature>
<reference evidence="2" key="1">
    <citation type="book" date="2014" name="THE 24TH EUROPEAN CONGRESS OF CLINICAL MICROBIOLOGY AND INFECTIOUS DISEASES" publisher="ECCMID 2014" city="Barcelona, Spain">
        <title>Identification of resistance genes in three multidrug-resistant Bacteroides fragilis isolates by whole genome sequencing.</title>
        <editorList>
            <person name="Unknown"/>
            <person name="A."/>
        </editorList>
        <authorList>
            <person name="Sydenham T.V."/>
            <person name="Hasman H."/>
            <person name="Wang M."/>
            <person name="Soki J."/>
            <person name="Nagy E."/>
            <person name="Justesen U.S."/>
        </authorList>
    </citation>
    <scope>NUCLEOTIDE SEQUENCE</scope>
    <source>
        <strain evidence="2">DCMOUH0018B</strain>
    </source>
</reference>
<protein>
    <submittedName>
        <fullName evidence="3">DUF4934 domain-containing protein</fullName>
    </submittedName>
</protein>
<reference evidence="3" key="5">
    <citation type="submission" date="2022-12" db="EMBL/GenBank/DDBJ databases">
        <title>Development of a Multilocus Sequence Typing Scheme for Bacteroides fragilis Based on Whole Genome Sequencing Data and Clinical Application.</title>
        <authorList>
            <person name="Nielsen F.D."/>
            <person name="Justesen U.S."/>
        </authorList>
    </citation>
    <scope>NUCLEOTIDE SEQUENCE</scope>
    <source>
        <strain evidence="3">BF_BC_ODE_DK_2015_2</strain>
    </source>
</reference>
<dbReference type="Pfam" id="PF17170">
    <property type="entry name" value="DUF5128"/>
    <property type="match status" value="1"/>
</dbReference>
<dbReference type="RefSeq" id="WP_005778193.1">
    <property type="nucleotide sequence ID" value="NZ_CAEUHN010000012.1"/>
</dbReference>
<organism evidence="2">
    <name type="scientific">Bacteroides fragilis</name>
    <dbReference type="NCBI Taxonomy" id="817"/>
    <lineage>
        <taxon>Bacteria</taxon>
        <taxon>Pseudomonadati</taxon>
        <taxon>Bacteroidota</taxon>
        <taxon>Bacteroidia</taxon>
        <taxon>Bacteroidales</taxon>
        <taxon>Bacteroidaceae</taxon>
        <taxon>Bacteroides</taxon>
    </lineage>
</organism>
<name>A0A0I9S9U4_BACFG</name>
<proteinExistence type="predicted"/>
<dbReference type="EMBL" id="CP054003">
    <property type="protein sequence ID" value="QKH83261.1"/>
    <property type="molecule type" value="Genomic_DNA"/>
</dbReference>
<gene>
    <name evidence="2" type="ORF">EE52_0209565</name>
    <name evidence="5" type="ORF">FOC69_02350</name>
    <name evidence="4" type="ORF">IA74_017215</name>
    <name evidence="3" type="ORF">O1422_11130</name>
</gene>
<evidence type="ECO:0000313" key="6">
    <source>
        <dbReference type="Proteomes" id="UP000028294"/>
    </source>
</evidence>
<reference evidence="4 6" key="3">
    <citation type="submission" date="2019-03" db="EMBL/GenBank/DDBJ databases">
        <title>Complete genome assembly of MDR B. fragilis.</title>
        <authorList>
            <person name="Sydenham T.V."/>
            <person name="Hasman H."/>
            <person name="Justesen U.S."/>
        </authorList>
    </citation>
    <scope>NUCLEOTIDE SEQUENCE [LARGE SCALE GENOMIC DNA]</scope>
    <source>
        <strain evidence="4 6">DCMOUH0067B</strain>
    </source>
</reference>
<dbReference type="Proteomes" id="UP001075704">
    <property type="component" value="Unassembled WGS sequence"/>
</dbReference>
<dbReference type="Proteomes" id="UP000028294">
    <property type="component" value="Chromosome"/>
</dbReference>
<dbReference type="Pfam" id="PF16288">
    <property type="entry name" value="DUF4934"/>
    <property type="match status" value="1"/>
</dbReference>
<evidence type="ECO:0000313" key="5">
    <source>
        <dbReference type="EMBL" id="QKH83261.1"/>
    </source>
</evidence>
<sequence length="420" mass="47569">MKRQIVPCGIFALLLLLPSCNRTQQTSEINQIDIAEGIEKLAELKVSDLGKTIQYIPLETTDSCLIGDFPEVKLLDDKIMIHNGKQCLLFDKQTGKFICSVGHRGDDPEAYNNTNGYLNPQNQLLYFNREPNQLVKYDQKGKFAGIITIPTPETSTGSIQINRPGLNGFIFCDSIIVGHYVGGLGQKCPSSVLYFSEKGNFIDTIPNIIPELGTGQVDDISSISVRKGFGLLGGIIHIQYSNGKQSICVPNHTALWKNNNEIRFKELFTDTIYTLKDYQLEKHMIFNTGKYHWPAEERTLSENNSDRILVSYAIENNKLLYFQFIRGLYTEKPVLYNGIYDKKTKVTHIALADNKFIDDLTQLMPFNPTFFNEKGEYASLVQADDILSWLEEHPEIKIEKELSVLKELNEESNPVVVLVK</sequence>
<reference evidence="2" key="2">
    <citation type="submission" date="2014-07" db="EMBL/GenBank/DDBJ databases">
        <title>Genetics and epidemiology of antimicrobial resistance in B. fragilis group.</title>
        <authorList>
            <person name="Sydenham T.V."/>
            <person name="Hasman H."/>
            <person name="Kemp M."/>
            <person name="Justesen U.S."/>
        </authorList>
    </citation>
    <scope>NUCLEOTIDE SEQUENCE [LARGE SCALE GENOMIC DNA]</scope>
    <source>
        <strain evidence="2">DCMOUH0018B</strain>
    </source>
</reference>
<dbReference type="Proteomes" id="UP000501467">
    <property type="component" value="Chromosome"/>
</dbReference>
<dbReference type="PATRIC" id="fig|817.53.peg.1974"/>
<evidence type="ECO:0000313" key="4">
    <source>
        <dbReference type="EMBL" id="QCQ37701.1"/>
    </source>
</evidence>